<keyword evidence="2" id="KW-1185">Reference proteome</keyword>
<name>A0ACD3SKF2_9BURK</name>
<gene>
    <name evidence="1" type="ORF">MW7_016490</name>
</gene>
<accession>A0ACD3SKF2</accession>
<evidence type="ECO:0000313" key="2">
    <source>
        <dbReference type="Proteomes" id="UP000004277"/>
    </source>
</evidence>
<dbReference type="Proteomes" id="UP000004277">
    <property type="component" value="Unassembled WGS sequence"/>
</dbReference>
<sequence>MRNVSLAHSIDTLRDIARRRLPQAIFDYFDGGADDEFTLNGNRSAFDSTWIVPRALVDVSSVSLACELVGGAASMPLAIAPTGGIGFGRKGADIDIARAAVAAGIPYTLSSSATASIEQIAEEAPGRLWFQAYMLRDKAWQAHLIERALAAGYEALVITVDLPVGGKRERDFRNHLSFPIHFTPRNLFDFAMHPCWAYGLLRHGLPVAENLRGMRPPEPDVARITPTLGRMCDPSFDWHALQVIRDTWPRTLIVKGILHAADAERVCELGAQAVVVSNHGGRQLDGALPALRALPAVVRAVRGRIPVLVDGGVRRGTDILKARALGAQGVLTGRAALWGAMADGQDGATHALAILRSELERAMQLSGVRAVADISPALLHGNANDIAIDGCSACLPPKH</sequence>
<organism evidence="1 2">
    <name type="scientific">Imbroritus primus</name>
    <dbReference type="NCBI Taxonomy" id="3058603"/>
    <lineage>
        <taxon>Bacteria</taxon>
        <taxon>Pseudomonadati</taxon>
        <taxon>Pseudomonadota</taxon>
        <taxon>Betaproteobacteria</taxon>
        <taxon>Burkholderiales</taxon>
        <taxon>Burkholderiaceae</taxon>
        <taxon>Imbroritus</taxon>
    </lineage>
</organism>
<evidence type="ECO:0000313" key="1">
    <source>
        <dbReference type="EMBL" id="TMS56679.1"/>
    </source>
</evidence>
<protein>
    <submittedName>
        <fullName evidence="1">Alpha-hydroxy-acid oxidizing protein</fullName>
    </submittedName>
</protein>
<comment type="caution">
    <text evidence="1">The sequence shown here is derived from an EMBL/GenBank/DDBJ whole genome shotgun (WGS) entry which is preliminary data.</text>
</comment>
<proteinExistence type="predicted"/>
<dbReference type="EMBL" id="AKCV02000026">
    <property type="protein sequence ID" value="TMS56679.1"/>
    <property type="molecule type" value="Genomic_DNA"/>
</dbReference>
<reference evidence="1" key="1">
    <citation type="submission" date="2019-05" db="EMBL/GenBank/DDBJ databases">
        <title>Revised genome assembly of Burkholderiaceae (previously Ralstonia) sp. PBA.</title>
        <authorList>
            <person name="Gan H.M."/>
        </authorList>
    </citation>
    <scope>NUCLEOTIDE SEQUENCE</scope>
    <source>
        <strain evidence="1">PBA</strain>
    </source>
</reference>